<evidence type="ECO:0000256" key="3">
    <source>
        <dbReference type="ARBA" id="ARBA00009592"/>
    </source>
</evidence>
<keyword evidence="4" id="KW-1003">Cell membrane</keyword>
<dbReference type="FunFam" id="3.80.10.10:FF:000213">
    <property type="entry name" value="Tyrosine-sulfated glycopeptide receptor 1"/>
    <property type="match status" value="1"/>
</dbReference>
<evidence type="ECO:0000256" key="6">
    <source>
        <dbReference type="ARBA" id="ARBA00022692"/>
    </source>
</evidence>
<protein>
    <submittedName>
        <fullName evidence="13">Uncharacterized protein</fullName>
    </submittedName>
</protein>
<accession>A0A8I6YBI5</accession>
<keyword evidence="11" id="KW-0325">Glycoprotein</keyword>
<evidence type="ECO:0000256" key="2">
    <source>
        <dbReference type="ARBA" id="ARBA00004479"/>
    </source>
</evidence>
<reference evidence="13" key="3">
    <citation type="submission" date="2022-01" db="UniProtKB">
        <authorList>
            <consortium name="EnsemblPlants"/>
        </authorList>
    </citation>
    <scope>IDENTIFICATION</scope>
    <source>
        <strain evidence="13">subsp. vulgare</strain>
    </source>
</reference>
<dbReference type="PROSITE" id="PS51450">
    <property type="entry name" value="LRR"/>
    <property type="match status" value="1"/>
</dbReference>
<dbReference type="SUPFAM" id="SSF52058">
    <property type="entry name" value="L domain-like"/>
    <property type="match status" value="1"/>
</dbReference>
<evidence type="ECO:0000313" key="13">
    <source>
        <dbReference type="EnsemblPlants" id="HORVU.MOREX.r3.6HG0563760.1.CDS1"/>
    </source>
</evidence>
<dbReference type="InterPro" id="IPR001611">
    <property type="entry name" value="Leu-rich_rpt"/>
</dbReference>
<comment type="subcellular location">
    <subcellularLocation>
        <location evidence="1">Cell membrane</location>
    </subcellularLocation>
    <subcellularLocation>
        <location evidence="2">Membrane</location>
        <topology evidence="2">Single-pass type I membrane protein</topology>
    </subcellularLocation>
</comment>
<keyword evidence="8" id="KW-0677">Repeat</keyword>
<reference evidence="14" key="1">
    <citation type="journal article" date="2012" name="Nature">
        <title>A physical, genetic and functional sequence assembly of the barley genome.</title>
        <authorList>
            <consortium name="The International Barley Genome Sequencing Consortium"/>
            <person name="Mayer K.F."/>
            <person name="Waugh R."/>
            <person name="Brown J.W."/>
            <person name="Schulman A."/>
            <person name="Langridge P."/>
            <person name="Platzer M."/>
            <person name="Fincher G.B."/>
            <person name="Muehlbauer G.J."/>
            <person name="Sato K."/>
            <person name="Close T.J."/>
            <person name="Wise R.P."/>
            <person name="Stein N."/>
        </authorList>
    </citation>
    <scope>NUCLEOTIDE SEQUENCE [LARGE SCALE GENOMIC DNA]</scope>
    <source>
        <strain evidence="14">cv. Morex</strain>
    </source>
</reference>
<keyword evidence="5" id="KW-0433">Leucine-rich repeat</keyword>
<dbReference type="Gene3D" id="3.80.10.10">
    <property type="entry name" value="Ribonuclease Inhibitor"/>
    <property type="match status" value="1"/>
</dbReference>
<dbReference type="PANTHER" id="PTHR48063">
    <property type="entry name" value="LRR RECEPTOR-LIKE KINASE"/>
    <property type="match status" value="1"/>
</dbReference>
<dbReference type="PRINTS" id="PR00019">
    <property type="entry name" value="LEURICHRPT"/>
</dbReference>
<reference evidence="13" key="2">
    <citation type="submission" date="2020-10" db="EMBL/GenBank/DDBJ databases">
        <authorList>
            <person name="Scholz U."/>
            <person name="Mascher M."/>
            <person name="Fiebig A."/>
        </authorList>
    </citation>
    <scope>NUCLEOTIDE SEQUENCE [LARGE SCALE GENOMIC DNA]</scope>
    <source>
        <strain evidence="13">cv. Morex</strain>
    </source>
</reference>
<dbReference type="SMR" id="A0A8I6YBI5"/>
<evidence type="ECO:0000256" key="5">
    <source>
        <dbReference type="ARBA" id="ARBA00022614"/>
    </source>
</evidence>
<keyword evidence="7" id="KW-0732">Signal</keyword>
<proteinExistence type="inferred from homology"/>
<dbReference type="PANTHER" id="PTHR48063:SF46">
    <property type="entry name" value="LEUCINE-RICH REPEAT-CONTAINING N-TERMINAL PLANT-TYPE DOMAIN-CONTAINING PROTEIN"/>
    <property type="match status" value="1"/>
</dbReference>
<dbReference type="EnsemblPlants" id="HORVU.MOREX.r3.6HG0563760.1">
    <property type="protein sequence ID" value="HORVU.MOREX.r3.6HG0563760.1.CDS1"/>
    <property type="gene ID" value="HORVU.MOREX.r3.6HG0563760"/>
</dbReference>
<keyword evidence="9 12" id="KW-1133">Transmembrane helix</keyword>
<keyword evidence="10 12" id="KW-0472">Membrane</keyword>
<dbReference type="GO" id="GO:0005886">
    <property type="term" value="C:plasma membrane"/>
    <property type="evidence" value="ECO:0007669"/>
    <property type="project" value="UniProtKB-SubCell"/>
</dbReference>
<evidence type="ECO:0000256" key="7">
    <source>
        <dbReference type="ARBA" id="ARBA00022729"/>
    </source>
</evidence>
<evidence type="ECO:0000256" key="1">
    <source>
        <dbReference type="ARBA" id="ARBA00004236"/>
    </source>
</evidence>
<dbReference type="Proteomes" id="UP000011116">
    <property type="component" value="Chromosome 6H"/>
</dbReference>
<feature type="transmembrane region" description="Helical" evidence="12">
    <location>
        <begin position="211"/>
        <end position="232"/>
    </location>
</feature>
<dbReference type="Gramene" id="HORVU.MOREX.r2.6HG0467350.1">
    <property type="protein sequence ID" value="HORVU.MOREX.r2.6HG0467350.1.CDS.1"/>
    <property type="gene ID" value="HORVU.MOREX.r2.6HG0467350"/>
</dbReference>
<dbReference type="Pfam" id="PF00560">
    <property type="entry name" value="LRR_1"/>
    <property type="match status" value="1"/>
</dbReference>
<evidence type="ECO:0000256" key="11">
    <source>
        <dbReference type="ARBA" id="ARBA00023180"/>
    </source>
</evidence>
<evidence type="ECO:0000256" key="10">
    <source>
        <dbReference type="ARBA" id="ARBA00023136"/>
    </source>
</evidence>
<evidence type="ECO:0000256" key="8">
    <source>
        <dbReference type="ARBA" id="ARBA00022737"/>
    </source>
</evidence>
<evidence type="ECO:0000256" key="4">
    <source>
        <dbReference type="ARBA" id="ARBA00022475"/>
    </source>
</evidence>
<dbReference type="Gramene" id="HORVU.MOREX.r3.6HG0563760.1">
    <property type="protein sequence ID" value="HORVU.MOREX.r3.6HG0563760.1.CDS1"/>
    <property type="gene ID" value="HORVU.MOREX.r3.6HG0563760"/>
</dbReference>
<name>A0A8I6YBI5_HORVV</name>
<dbReference type="Pfam" id="PF13855">
    <property type="entry name" value="LRR_8"/>
    <property type="match status" value="1"/>
</dbReference>
<comment type="similarity">
    <text evidence="3">Belongs to the RLP family.</text>
</comment>
<dbReference type="InterPro" id="IPR046956">
    <property type="entry name" value="RLP23-like"/>
</dbReference>
<evidence type="ECO:0000313" key="14">
    <source>
        <dbReference type="Proteomes" id="UP000011116"/>
    </source>
</evidence>
<evidence type="ECO:0000256" key="12">
    <source>
        <dbReference type="SAM" id="Phobius"/>
    </source>
</evidence>
<sequence>MLFLFNNELTGTIPVWISTLNFLFHIDLSNNGLMREIPAGLMEMPVLKSDTIKTSLDPKGSELPTYSGPSPRYYTLGAFPAMMNLGNNNLTGVIPPEIGQLKALVSLILGFNRLSGEIPRTISNLTNLEVLDLSNNHLTGTIPGALNNLDFLSRFNISNNDLEGSVPHGGQFDTFPSTSFDGNPKLCASILIHNCHSIEVPKGSTEQGYKVMFAIAFGVFFALGVLLDQLCLPRLFG</sequence>
<organism evidence="13 14">
    <name type="scientific">Hordeum vulgare subsp. vulgare</name>
    <name type="common">Domesticated barley</name>
    <dbReference type="NCBI Taxonomy" id="112509"/>
    <lineage>
        <taxon>Eukaryota</taxon>
        <taxon>Viridiplantae</taxon>
        <taxon>Streptophyta</taxon>
        <taxon>Embryophyta</taxon>
        <taxon>Tracheophyta</taxon>
        <taxon>Spermatophyta</taxon>
        <taxon>Magnoliopsida</taxon>
        <taxon>Liliopsida</taxon>
        <taxon>Poales</taxon>
        <taxon>Poaceae</taxon>
        <taxon>BOP clade</taxon>
        <taxon>Pooideae</taxon>
        <taxon>Triticodae</taxon>
        <taxon>Triticeae</taxon>
        <taxon>Hordeinae</taxon>
        <taxon>Hordeum</taxon>
    </lineage>
</organism>
<dbReference type="AlphaFoldDB" id="A0A8I6YBI5"/>
<keyword evidence="14" id="KW-1185">Reference proteome</keyword>
<keyword evidence="6 12" id="KW-0812">Transmembrane</keyword>
<evidence type="ECO:0000256" key="9">
    <source>
        <dbReference type="ARBA" id="ARBA00022989"/>
    </source>
</evidence>
<dbReference type="InterPro" id="IPR032675">
    <property type="entry name" value="LRR_dom_sf"/>
</dbReference>